<gene>
    <name evidence="2" type="ORF">GCM10010365_55560</name>
</gene>
<feature type="region of interest" description="Disordered" evidence="1">
    <location>
        <begin position="1"/>
        <end position="63"/>
    </location>
</feature>
<reference evidence="2" key="1">
    <citation type="journal article" date="2014" name="Int. J. Syst. Evol. Microbiol.">
        <title>Complete genome sequence of Corynebacterium casei LMG S-19264T (=DSM 44701T), isolated from a smear-ripened cheese.</title>
        <authorList>
            <consortium name="US DOE Joint Genome Institute (JGI-PGF)"/>
            <person name="Walter F."/>
            <person name="Albersmeier A."/>
            <person name="Kalinowski J."/>
            <person name="Ruckert C."/>
        </authorList>
    </citation>
    <scope>NUCLEOTIDE SEQUENCE</scope>
    <source>
        <strain evidence="2">JCM 4815</strain>
    </source>
</reference>
<dbReference type="AlphaFoldDB" id="A0A918Q0I6"/>
<dbReference type="EMBL" id="BMVW01000013">
    <property type="protein sequence ID" value="GGZ28110.1"/>
    <property type="molecule type" value="Genomic_DNA"/>
</dbReference>
<sequence>MVKAACSWVNSGAMKRRQSTKQSAKPAQAAPSKKKVKGTLREARPTPGFEGAGRKKAKAKKCG</sequence>
<comment type="caution">
    <text evidence="2">The sequence shown here is derived from an EMBL/GenBank/DDBJ whole genome shotgun (WGS) entry which is preliminary data.</text>
</comment>
<feature type="compositionally biased region" description="Basic residues" evidence="1">
    <location>
        <begin position="54"/>
        <end position="63"/>
    </location>
</feature>
<evidence type="ECO:0000313" key="2">
    <source>
        <dbReference type="EMBL" id="GGZ28110.1"/>
    </source>
</evidence>
<proteinExistence type="predicted"/>
<organism evidence="2 3">
    <name type="scientific">Streptomyces poonensis</name>
    <dbReference type="NCBI Taxonomy" id="68255"/>
    <lineage>
        <taxon>Bacteria</taxon>
        <taxon>Bacillati</taxon>
        <taxon>Actinomycetota</taxon>
        <taxon>Actinomycetes</taxon>
        <taxon>Kitasatosporales</taxon>
        <taxon>Streptomycetaceae</taxon>
        <taxon>Streptomyces</taxon>
    </lineage>
</organism>
<dbReference type="Proteomes" id="UP000622166">
    <property type="component" value="Unassembled WGS sequence"/>
</dbReference>
<evidence type="ECO:0000313" key="3">
    <source>
        <dbReference type="Proteomes" id="UP000622166"/>
    </source>
</evidence>
<protein>
    <submittedName>
        <fullName evidence="2">Uncharacterized protein</fullName>
    </submittedName>
</protein>
<name>A0A918Q0I6_9ACTN</name>
<keyword evidence="3" id="KW-1185">Reference proteome</keyword>
<feature type="compositionally biased region" description="Low complexity" evidence="1">
    <location>
        <begin position="21"/>
        <end position="31"/>
    </location>
</feature>
<accession>A0A918Q0I6</accession>
<reference evidence="2" key="2">
    <citation type="submission" date="2020-09" db="EMBL/GenBank/DDBJ databases">
        <authorList>
            <person name="Sun Q."/>
            <person name="Ohkuma M."/>
        </authorList>
    </citation>
    <scope>NUCLEOTIDE SEQUENCE</scope>
    <source>
        <strain evidence="2">JCM 4815</strain>
    </source>
</reference>
<evidence type="ECO:0000256" key="1">
    <source>
        <dbReference type="SAM" id="MobiDB-lite"/>
    </source>
</evidence>